<dbReference type="PANTHER" id="PTHR24279:SF120">
    <property type="entry name" value="CYTOCHROME P450"/>
    <property type="match status" value="1"/>
</dbReference>
<comment type="similarity">
    <text evidence="2">Belongs to the cytochrome P450 family.</text>
</comment>
<evidence type="ECO:0000256" key="6">
    <source>
        <dbReference type="ARBA" id="ARBA00023004"/>
    </source>
</evidence>
<evidence type="ECO:0000256" key="1">
    <source>
        <dbReference type="ARBA" id="ARBA00001971"/>
    </source>
</evidence>
<dbReference type="AlphaFoldDB" id="A0A1B0CKT9"/>
<evidence type="ECO:0008006" key="10">
    <source>
        <dbReference type="Google" id="ProtNLM"/>
    </source>
</evidence>
<evidence type="ECO:0000256" key="7">
    <source>
        <dbReference type="ARBA" id="ARBA00023033"/>
    </source>
</evidence>
<evidence type="ECO:0000256" key="4">
    <source>
        <dbReference type="ARBA" id="ARBA00022723"/>
    </source>
</evidence>
<dbReference type="VEuPathDB" id="VectorBase:LLOJ005226"/>
<dbReference type="Gene3D" id="1.10.630.10">
    <property type="entry name" value="Cytochrome P450"/>
    <property type="match status" value="1"/>
</dbReference>
<dbReference type="SUPFAM" id="SSF48264">
    <property type="entry name" value="Cytochrome P450"/>
    <property type="match status" value="1"/>
</dbReference>
<sequence>MFIARRSYCANQLRSFSAQAKRATATDFNDEAIETKWQSAKPYQSVPGPSALGLFRSHLPGGQFHGMPFIKIHENMIKNYGQIYKMAGSFGKRDVVFVTDPKDFETVFRTEGQFPMRRGFDTITYYRKQHRKEKYPISAGLLNEEGQAWWDLRHKVNGVMMKPQVTKGYTAAVDEVTLDFVKRLHNLRDSNLDTPPNLIFNLNLFALESISYITMNIRLGLIEEKKDANVEKFMQNFKILFGLLYELDFKPSIWKIYKTAKFHQFMQVMDELHEGIEIFIAKGLEDLNQKIAKGEKSEGEKGVLEKLYAIDKDVAILMALDSLLAGVDTTATASFMILYTLAKNPEKQDILREELLKILPEKDSPLTEENMKNMPYLRACIKEAMRLMPNISGMMRTTGKDIVLRGYQIPKETDIFMLNELILKDEHYFPQAKSSSLSDG</sequence>
<evidence type="ECO:0000313" key="9">
    <source>
        <dbReference type="Proteomes" id="UP000092461"/>
    </source>
</evidence>
<comment type="cofactor">
    <cofactor evidence="1">
        <name>heme</name>
        <dbReference type="ChEBI" id="CHEBI:30413"/>
    </cofactor>
</comment>
<accession>A0A1B0CKT9</accession>
<keyword evidence="6" id="KW-0408">Iron</keyword>
<dbReference type="Proteomes" id="UP000092461">
    <property type="component" value="Unassembled WGS sequence"/>
</dbReference>
<dbReference type="InterPro" id="IPR001128">
    <property type="entry name" value="Cyt_P450"/>
</dbReference>
<keyword evidence="5" id="KW-0560">Oxidoreductase</keyword>
<dbReference type="GO" id="GO:0005506">
    <property type="term" value="F:iron ion binding"/>
    <property type="evidence" value="ECO:0007669"/>
    <property type="project" value="InterPro"/>
</dbReference>
<dbReference type="InterPro" id="IPR050479">
    <property type="entry name" value="CYP11_CYP27_families"/>
</dbReference>
<keyword evidence="9" id="KW-1185">Reference proteome</keyword>
<protein>
    <recommendedName>
        <fullName evidence="10">Cytochrome</fullName>
    </recommendedName>
</protein>
<evidence type="ECO:0000256" key="2">
    <source>
        <dbReference type="ARBA" id="ARBA00010617"/>
    </source>
</evidence>
<keyword evidence="3" id="KW-0349">Heme</keyword>
<dbReference type="GO" id="GO:0004497">
    <property type="term" value="F:monooxygenase activity"/>
    <property type="evidence" value="ECO:0007669"/>
    <property type="project" value="UniProtKB-KW"/>
</dbReference>
<keyword evidence="7" id="KW-0503">Monooxygenase</keyword>
<keyword evidence="4" id="KW-0479">Metal-binding</keyword>
<dbReference type="EnsemblMetazoa" id="LLOJ005226-RA">
    <property type="protein sequence ID" value="LLOJ005226-PA"/>
    <property type="gene ID" value="LLOJ005226"/>
</dbReference>
<dbReference type="EMBL" id="AJWK01016633">
    <property type="status" value="NOT_ANNOTATED_CDS"/>
    <property type="molecule type" value="Genomic_DNA"/>
</dbReference>
<dbReference type="GO" id="GO:0020037">
    <property type="term" value="F:heme binding"/>
    <property type="evidence" value="ECO:0007669"/>
    <property type="project" value="InterPro"/>
</dbReference>
<dbReference type="InterPro" id="IPR036396">
    <property type="entry name" value="Cyt_P450_sf"/>
</dbReference>
<name>A0A1B0CKT9_LUTLO</name>
<dbReference type="PANTHER" id="PTHR24279">
    <property type="entry name" value="CYTOCHROME P450"/>
    <property type="match status" value="1"/>
</dbReference>
<dbReference type="CDD" id="cd11054">
    <property type="entry name" value="CYP24A1-like"/>
    <property type="match status" value="1"/>
</dbReference>
<reference evidence="8" key="1">
    <citation type="submission" date="2020-05" db="UniProtKB">
        <authorList>
            <consortium name="EnsemblMetazoa"/>
        </authorList>
    </citation>
    <scope>IDENTIFICATION</scope>
    <source>
        <strain evidence="8">Jacobina</strain>
    </source>
</reference>
<dbReference type="VEuPathDB" id="VectorBase:LLONM1_000172"/>
<organism evidence="8 9">
    <name type="scientific">Lutzomyia longipalpis</name>
    <name type="common">Sand fly</name>
    <dbReference type="NCBI Taxonomy" id="7200"/>
    <lineage>
        <taxon>Eukaryota</taxon>
        <taxon>Metazoa</taxon>
        <taxon>Ecdysozoa</taxon>
        <taxon>Arthropoda</taxon>
        <taxon>Hexapoda</taxon>
        <taxon>Insecta</taxon>
        <taxon>Pterygota</taxon>
        <taxon>Neoptera</taxon>
        <taxon>Endopterygota</taxon>
        <taxon>Diptera</taxon>
        <taxon>Nematocera</taxon>
        <taxon>Psychodoidea</taxon>
        <taxon>Psychodidae</taxon>
        <taxon>Lutzomyia</taxon>
        <taxon>Lutzomyia</taxon>
    </lineage>
</organism>
<dbReference type="Pfam" id="PF00067">
    <property type="entry name" value="p450"/>
    <property type="match status" value="1"/>
</dbReference>
<evidence type="ECO:0000256" key="3">
    <source>
        <dbReference type="ARBA" id="ARBA00022617"/>
    </source>
</evidence>
<evidence type="ECO:0000313" key="8">
    <source>
        <dbReference type="EnsemblMetazoa" id="LLOJ005226-PA"/>
    </source>
</evidence>
<evidence type="ECO:0000256" key="5">
    <source>
        <dbReference type="ARBA" id="ARBA00023002"/>
    </source>
</evidence>
<proteinExistence type="inferred from homology"/>
<dbReference type="GO" id="GO:0016705">
    <property type="term" value="F:oxidoreductase activity, acting on paired donors, with incorporation or reduction of molecular oxygen"/>
    <property type="evidence" value="ECO:0007669"/>
    <property type="project" value="InterPro"/>
</dbReference>